<dbReference type="GO" id="GO:0016020">
    <property type="term" value="C:membrane"/>
    <property type="evidence" value="ECO:0007669"/>
    <property type="project" value="UniProtKB-SubCell"/>
</dbReference>
<comment type="caution">
    <text evidence="6">The sequence shown here is derived from an EMBL/GenBank/DDBJ whole genome shotgun (WGS) entry which is preliminary data.</text>
</comment>
<comment type="subcellular location">
    <subcellularLocation>
        <location evidence="1">Membrane</location>
    </subcellularLocation>
</comment>
<dbReference type="AlphaFoldDB" id="A0A292Y907"/>
<dbReference type="RefSeq" id="WP_096258493.1">
    <property type="nucleotide sequence ID" value="NZ_BDME01000001.1"/>
</dbReference>
<dbReference type="InterPro" id="IPR001775">
    <property type="entry name" value="GspD/PilQ"/>
</dbReference>
<dbReference type="InterPro" id="IPR050810">
    <property type="entry name" value="Bact_Secretion_Sys_Channel"/>
</dbReference>
<gene>
    <name evidence="6" type="ORF">LNAT_P0647</name>
</gene>
<evidence type="ECO:0000313" key="7">
    <source>
        <dbReference type="Proteomes" id="UP000217944"/>
    </source>
</evidence>
<evidence type="ECO:0000259" key="5">
    <source>
        <dbReference type="Pfam" id="PF00263"/>
    </source>
</evidence>
<dbReference type="GO" id="GO:0009306">
    <property type="term" value="P:protein secretion"/>
    <property type="evidence" value="ECO:0007669"/>
    <property type="project" value="InterPro"/>
</dbReference>
<protein>
    <recommendedName>
        <fullName evidence="5">Type II/III secretion system secretin-like domain-containing protein</fullName>
    </recommendedName>
</protein>
<dbReference type="OrthoDB" id="5372717at2"/>
<evidence type="ECO:0000313" key="6">
    <source>
        <dbReference type="EMBL" id="GAX87352.1"/>
    </source>
</evidence>
<reference evidence="6 7" key="1">
    <citation type="journal article" date="2017" name="Syst. Appl. Microbiol.">
        <title>Lebetimonas natsushimae sp. nov., a novel strictly anaerobic, moderately thermophilic chemoautotroph isolated from a deep-sea hydrothermal vent polychaete nest in the Mid-Okinawa Trough.</title>
        <authorList>
            <person name="Nagata R."/>
            <person name="Takaki Y."/>
            <person name="Tame A."/>
            <person name="Nunoura T."/>
            <person name="Muto H."/>
            <person name="Mino S."/>
            <person name="Sawayama S."/>
            <person name="Takai K."/>
            <person name="Nakagawa S."/>
        </authorList>
    </citation>
    <scope>NUCLEOTIDE SEQUENCE [LARGE SCALE GENOMIC DNA]</scope>
    <source>
        <strain evidence="6 7">HS1857</strain>
    </source>
</reference>
<evidence type="ECO:0000256" key="3">
    <source>
        <dbReference type="ARBA" id="ARBA00023136"/>
    </source>
</evidence>
<evidence type="ECO:0000256" key="1">
    <source>
        <dbReference type="ARBA" id="ARBA00004370"/>
    </source>
</evidence>
<dbReference type="PANTHER" id="PTHR30332">
    <property type="entry name" value="PROBABLE GENERAL SECRETION PATHWAY PROTEIN D"/>
    <property type="match status" value="1"/>
</dbReference>
<feature type="domain" description="Type II/III secretion system secretin-like" evidence="5">
    <location>
        <begin position="217"/>
        <end position="367"/>
    </location>
</feature>
<dbReference type="PRINTS" id="PR00811">
    <property type="entry name" value="BCTERIALGSPD"/>
</dbReference>
<dbReference type="Proteomes" id="UP000217944">
    <property type="component" value="Unassembled WGS sequence"/>
</dbReference>
<evidence type="ECO:0000256" key="4">
    <source>
        <dbReference type="RuleBase" id="RU004003"/>
    </source>
</evidence>
<accession>A0A292Y907</accession>
<dbReference type="InterPro" id="IPR004846">
    <property type="entry name" value="T2SS/T3SS_dom"/>
</dbReference>
<evidence type="ECO:0000256" key="2">
    <source>
        <dbReference type="ARBA" id="ARBA00022729"/>
    </source>
</evidence>
<dbReference type="GO" id="GO:0015627">
    <property type="term" value="C:type II protein secretion system complex"/>
    <property type="evidence" value="ECO:0007669"/>
    <property type="project" value="TreeGrafter"/>
</dbReference>
<keyword evidence="2" id="KW-0732">Signal</keyword>
<organism evidence="6 7">
    <name type="scientific">Lebetimonas natsushimae</name>
    <dbReference type="NCBI Taxonomy" id="1936991"/>
    <lineage>
        <taxon>Bacteria</taxon>
        <taxon>Pseudomonadati</taxon>
        <taxon>Campylobacterota</taxon>
        <taxon>Epsilonproteobacteria</taxon>
        <taxon>Nautiliales</taxon>
        <taxon>Nautiliaceae</taxon>
        <taxon>Lebetimonas</taxon>
    </lineage>
</organism>
<dbReference type="EMBL" id="BDME01000001">
    <property type="protein sequence ID" value="GAX87352.1"/>
    <property type="molecule type" value="Genomic_DNA"/>
</dbReference>
<name>A0A292Y907_9BACT</name>
<comment type="similarity">
    <text evidence="4">Belongs to the bacterial secretin family.</text>
</comment>
<keyword evidence="3" id="KW-0472">Membrane</keyword>
<sequence>MKKILLLLVILYSNIVFAYDLKKVDFTTFLNYVSYHLNKNIVVADDVPKNFSVFMPENIMSKTEIKKSLIYILRANHLKLKTYGNTYYIYIPNPPVQSDFLIRFNFIPKSVIINYINKFYPGLKFQVFQNRLFIHTTYDNYVYIKHFITSLQSSYKQSKVNFLIVVINNKKAKQLGANLNIKSPFHKRILFDLITDTASVTTSLPSGIDFKSFIRFLNKKNIAQTISKPTINLIDSFNYTLESVHNIPYVTKTVSVDKDGNPVTRTNLQYKDVGLKVYVKNVSITKRSIDFDLDIFIDNLLSMTNNIPLIDTKHFNTHIQLTKNKSHYLIAGLRSVTTIDNKSNVPGLSKIPVFGWLFKTKNKNIEDLSFSFYISTNFFENIRSEFATTEDGRLRPPAGGSK</sequence>
<proteinExistence type="inferred from homology"/>
<keyword evidence="7" id="KW-1185">Reference proteome</keyword>
<dbReference type="Pfam" id="PF00263">
    <property type="entry name" value="Secretin"/>
    <property type="match status" value="1"/>
</dbReference>
<dbReference type="PANTHER" id="PTHR30332:SF24">
    <property type="entry name" value="SECRETIN GSPD-RELATED"/>
    <property type="match status" value="1"/>
</dbReference>